<gene>
    <name evidence="11" type="ORF">MU0050_001050</name>
</gene>
<keyword evidence="8 9" id="KW-0472">Membrane</keyword>
<proteinExistence type="predicted"/>
<feature type="transmembrane region" description="Helical" evidence="9">
    <location>
        <begin position="335"/>
        <end position="353"/>
    </location>
</feature>
<keyword evidence="7" id="KW-0406">Ion transport</keyword>
<protein>
    <submittedName>
        <fullName evidence="11">Cation:proton antiporter</fullName>
    </submittedName>
</protein>
<evidence type="ECO:0000256" key="4">
    <source>
        <dbReference type="ARBA" id="ARBA00022475"/>
    </source>
</evidence>
<evidence type="ECO:0000313" key="11">
    <source>
        <dbReference type="EMBL" id="CAJ1580452.1"/>
    </source>
</evidence>
<evidence type="ECO:0000256" key="3">
    <source>
        <dbReference type="ARBA" id="ARBA00022449"/>
    </source>
</evidence>
<keyword evidence="12" id="KW-1185">Reference proteome</keyword>
<evidence type="ECO:0000256" key="6">
    <source>
        <dbReference type="ARBA" id="ARBA00022989"/>
    </source>
</evidence>
<feature type="transmembrane region" description="Helical" evidence="9">
    <location>
        <begin position="6"/>
        <end position="23"/>
    </location>
</feature>
<comment type="subcellular location">
    <subcellularLocation>
        <location evidence="1">Cell membrane</location>
        <topology evidence="1">Multi-pass membrane protein</topology>
    </subcellularLocation>
</comment>
<name>A0ABN9NZJ6_9MYCO</name>
<sequence>MHSTIAITLTAMVFGYAVVSAVVKRWYVAPALIFLLVGMLLGPSGLGVLPDSDDADTFTVLAQLALTVILFNQAAELGKVRGRLTGRLLLIGIPLTLVLGTVTALVFLPVLPVWEAVCLAAILAPTEVALIEALMEDRRIPERVRHALSVESGLYDGFALATLLAALAVASGSADDESASAWVWFAVRTELLSVVVGVLVGLAGSWVIVASVRRGWMSNTWAQLATVAVALLCFQVGESLHASGFVAAFVGGLAYALVSRRAGASVPTQVTDATAKLLELLVFALFGAYLVVAAWRTATWQVVLFAALALVGVRLAATTAALLRTDVPWRSRLFVGWFGPRGIGSLVLAMIVLGRGELEHSDLLVQVAVVAVTISLTLGSLTVPCGIRLVSVDRLVRSRP</sequence>
<organism evidence="11 12">
    <name type="scientific">[Mycobacterium] wendilense</name>
    <dbReference type="NCBI Taxonomy" id="3064284"/>
    <lineage>
        <taxon>Bacteria</taxon>
        <taxon>Bacillati</taxon>
        <taxon>Actinomycetota</taxon>
        <taxon>Actinomycetes</taxon>
        <taxon>Mycobacteriales</taxon>
        <taxon>Mycobacteriaceae</taxon>
        <taxon>Mycolicibacter</taxon>
    </lineage>
</organism>
<evidence type="ECO:0000256" key="9">
    <source>
        <dbReference type="SAM" id="Phobius"/>
    </source>
</evidence>
<evidence type="ECO:0000256" key="7">
    <source>
        <dbReference type="ARBA" id="ARBA00023065"/>
    </source>
</evidence>
<keyword evidence="5 9" id="KW-0812">Transmembrane</keyword>
<feature type="transmembrane region" description="Helical" evidence="9">
    <location>
        <begin position="216"/>
        <end position="234"/>
    </location>
</feature>
<dbReference type="Pfam" id="PF00999">
    <property type="entry name" value="Na_H_Exchanger"/>
    <property type="match status" value="1"/>
</dbReference>
<feature type="transmembrane region" description="Helical" evidence="9">
    <location>
        <begin position="191"/>
        <end position="209"/>
    </location>
</feature>
<feature type="transmembrane region" description="Helical" evidence="9">
    <location>
        <begin position="30"/>
        <end position="49"/>
    </location>
</feature>
<dbReference type="EMBL" id="OY726395">
    <property type="protein sequence ID" value="CAJ1580452.1"/>
    <property type="molecule type" value="Genomic_DNA"/>
</dbReference>
<keyword evidence="3" id="KW-0050">Antiport</keyword>
<feature type="transmembrane region" description="Helical" evidence="9">
    <location>
        <begin position="55"/>
        <end position="75"/>
    </location>
</feature>
<evidence type="ECO:0000256" key="8">
    <source>
        <dbReference type="ARBA" id="ARBA00023136"/>
    </source>
</evidence>
<dbReference type="InterPro" id="IPR006153">
    <property type="entry name" value="Cation/H_exchanger_TM"/>
</dbReference>
<feature type="transmembrane region" description="Helical" evidence="9">
    <location>
        <begin position="240"/>
        <end position="258"/>
    </location>
</feature>
<dbReference type="PANTHER" id="PTHR32507">
    <property type="entry name" value="NA(+)/H(+) ANTIPORTER 1"/>
    <property type="match status" value="1"/>
</dbReference>
<feature type="domain" description="Cation/H+ exchanger transmembrane" evidence="10">
    <location>
        <begin position="17"/>
        <end position="383"/>
    </location>
</feature>
<keyword evidence="6 9" id="KW-1133">Transmembrane helix</keyword>
<feature type="transmembrane region" description="Helical" evidence="9">
    <location>
        <begin position="154"/>
        <end position="171"/>
    </location>
</feature>
<reference evidence="11 12" key="1">
    <citation type="submission" date="2023-08" db="EMBL/GenBank/DDBJ databases">
        <authorList>
            <person name="Folkvardsen B D."/>
            <person name="Norman A."/>
        </authorList>
    </citation>
    <scope>NUCLEOTIDE SEQUENCE [LARGE SCALE GENOMIC DNA]</scope>
    <source>
        <strain evidence="11 12">Mu0050</strain>
    </source>
</reference>
<dbReference type="PANTHER" id="PTHR32507:SF8">
    <property type="entry name" value="CNH1P"/>
    <property type="match status" value="1"/>
</dbReference>
<keyword evidence="4" id="KW-1003">Cell membrane</keyword>
<dbReference type="InterPro" id="IPR038770">
    <property type="entry name" value="Na+/solute_symporter_sf"/>
</dbReference>
<dbReference type="Proteomes" id="UP001190466">
    <property type="component" value="Chromosome"/>
</dbReference>
<dbReference type="RefSeq" id="WP_316514872.1">
    <property type="nucleotide sequence ID" value="NZ_OY726395.1"/>
</dbReference>
<feature type="transmembrane region" description="Helical" evidence="9">
    <location>
        <begin position="113"/>
        <end position="134"/>
    </location>
</feature>
<feature type="transmembrane region" description="Helical" evidence="9">
    <location>
        <begin position="278"/>
        <end position="296"/>
    </location>
</feature>
<feature type="transmembrane region" description="Helical" evidence="9">
    <location>
        <begin position="302"/>
        <end position="323"/>
    </location>
</feature>
<evidence type="ECO:0000256" key="2">
    <source>
        <dbReference type="ARBA" id="ARBA00022448"/>
    </source>
</evidence>
<feature type="transmembrane region" description="Helical" evidence="9">
    <location>
        <begin position="365"/>
        <end position="390"/>
    </location>
</feature>
<evidence type="ECO:0000256" key="5">
    <source>
        <dbReference type="ARBA" id="ARBA00022692"/>
    </source>
</evidence>
<evidence type="ECO:0000256" key="1">
    <source>
        <dbReference type="ARBA" id="ARBA00004651"/>
    </source>
</evidence>
<evidence type="ECO:0000259" key="10">
    <source>
        <dbReference type="Pfam" id="PF00999"/>
    </source>
</evidence>
<keyword evidence="2" id="KW-0813">Transport</keyword>
<feature type="transmembrane region" description="Helical" evidence="9">
    <location>
        <begin position="87"/>
        <end position="107"/>
    </location>
</feature>
<accession>A0ABN9NZJ6</accession>
<dbReference type="Gene3D" id="1.20.1530.20">
    <property type="match status" value="1"/>
</dbReference>
<evidence type="ECO:0000313" key="12">
    <source>
        <dbReference type="Proteomes" id="UP001190466"/>
    </source>
</evidence>